<keyword evidence="1" id="KW-1133">Transmembrane helix</keyword>
<keyword evidence="1" id="KW-0472">Membrane</keyword>
<organism evidence="2 3">
    <name type="scientific">Rattus norvegicus</name>
    <name type="common">Rat</name>
    <dbReference type="NCBI Taxonomy" id="10116"/>
    <lineage>
        <taxon>Eukaryota</taxon>
        <taxon>Metazoa</taxon>
        <taxon>Chordata</taxon>
        <taxon>Craniata</taxon>
        <taxon>Vertebrata</taxon>
        <taxon>Euteleostomi</taxon>
        <taxon>Mammalia</taxon>
        <taxon>Eutheria</taxon>
        <taxon>Euarchontoglires</taxon>
        <taxon>Glires</taxon>
        <taxon>Rodentia</taxon>
        <taxon>Myomorpha</taxon>
        <taxon>Muroidea</taxon>
        <taxon>Muridae</taxon>
        <taxon>Murinae</taxon>
        <taxon>Rattus</taxon>
    </lineage>
</organism>
<proteinExistence type="predicted"/>
<sequence length="34" mass="3996">MLMRFPPFCCLWDTVFVKLGLGCILFFPLWGSKE</sequence>
<gene>
    <name evidence="2" type="primary">LOC313618</name>
    <name evidence="2" type="ORF">rCG_31012</name>
</gene>
<evidence type="ECO:0000313" key="2">
    <source>
        <dbReference type="EMBL" id="EDL80737.1"/>
    </source>
</evidence>
<reference evidence="3" key="1">
    <citation type="submission" date="2005-09" db="EMBL/GenBank/DDBJ databases">
        <authorList>
            <person name="Mural R.J."/>
            <person name="Li P.W."/>
            <person name="Adams M.D."/>
            <person name="Amanatides P.G."/>
            <person name="Baden-Tillson H."/>
            <person name="Barnstead M."/>
            <person name="Chin S.H."/>
            <person name="Dew I."/>
            <person name="Evans C.A."/>
            <person name="Ferriera S."/>
            <person name="Flanigan M."/>
            <person name="Fosler C."/>
            <person name="Glodek A."/>
            <person name="Gu Z."/>
            <person name="Holt R.A."/>
            <person name="Jennings D."/>
            <person name="Kraft C.L."/>
            <person name="Lu F."/>
            <person name="Nguyen T."/>
            <person name="Nusskern D.R."/>
            <person name="Pfannkoch C.M."/>
            <person name="Sitter C."/>
            <person name="Sutton G.G."/>
            <person name="Venter J.C."/>
            <person name="Wang Z."/>
            <person name="Woodage T."/>
            <person name="Zheng X.H."/>
            <person name="Zhong F."/>
        </authorList>
    </citation>
    <scope>NUCLEOTIDE SEQUENCE [LARGE SCALE GENOMIC DNA]</scope>
    <source>
        <strain>BN</strain>
        <strain evidence="3">Sprague-Dawley</strain>
    </source>
</reference>
<dbReference type="EMBL" id="CH473968">
    <property type="protein sequence ID" value="EDL80737.1"/>
    <property type="molecule type" value="Genomic_DNA"/>
</dbReference>
<evidence type="ECO:0000313" key="3">
    <source>
        <dbReference type="Proteomes" id="UP000234681"/>
    </source>
</evidence>
<feature type="transmembrane region" description="Helical" evidence="1">
    <location>
        <begin position="12"/>
        <end position="31"/>
    </location>
</feature>
<keyword evidence="1" id="KW-0812">Transmembrane</keyword>
<dbReference type="AlphaFoldDB" id="A6IT36"/>
<accession>A6IT36</accession>
<protein>
    <submittedName>
        <fullName evidence="2">Macoilin, isoform CRA_a</fullName>
    </submittedName>
</protein>
<evidence type="ECO:0000256" key="1">
    <source>
        <dbReference type="SAM" id="Phobius"/>
    </source>
</evidence>
<name>A6IT36_RAT</name>
<dbReference type="Proteomes" id="UP000234681">
    <property type="component" value="Chromosome 5"/>
</dbReference>